<dbReference type="AlphaFoldDB" id="J7GZU6"/>
<proteinExistence type="predicted"/>
<dbReference type="SUPFAM" id="SSF53850">
    <property type="entry name" value="Periplasmic binding protein-like II"/>
    <property type="match status" value="1"/>
</dbReference>
<dbReference type="Proteomes" id="UP000003932">
    <property type="component" value="Chromosome"/>
</dbReference>
<dbReference type="OrthoDB" id="9914266at2"/>
<reference evidence="2 3" key="1">
    <citation type="journal article" date="2012" name="Mol. Biol. Evol.">
        <title>Genome reduction and co-evolution between the primary and secondary bacterial symbionts of psyllids.</title>
        <authorList>
            <person name="Sloan D.B."/>
            <person name="Moran N.A."/>
        </authorList>
    </citation>
    <scope>NUCLEOTIDE SEQUENCE [LARGE SCALE GENOMIC DNA]</scope>
    <source>
        <strain evidence="2 3">CE</strain>
    </source>
</reference>
<organism evidence="2 3">
    <name type="scientific">Candidatus Carsonella ruddii CE isolate Thao2000</name>
    <dbReference type="NCBI Taxonomy" id="1202536"/>
    <lineage>
        <taxon>Bacteria</taxon>
        <taxon>Pseudomonadati</taxon>
        <taxon>Pseudomonadota</taxon>
        <taxon>Gammaproteobacteria</taxon>
        <taxon>Oceanospirillales</taxon>
        <taxon>Halomonadaceae</taxon>
        <taxon>Zymobacter group</taxon>
        <taxon>Candidatus Carsonella</taxon>
    </lineage>
</organism>
<protein>
    <submittedName>
        <fullName evidence="2">ATP phosphoribosyltransferase</fullName>
    </submittedName>
</protein>
<dbReference type="KEGG" id="cru:A33U_056"/>
<dbReference type="PATRIC" id="fig|1202536.3.peg.50"/>
<keyword evidence="1" id="KW-0812">Transmembrane</keyword>
<evidence type="ECO:0000313" key="2">
    <source>
        <dbReference type="EMBL" id="AFP83525.1"/>
    </source>
</evidence>
<sequence length="173" mass="20610">MFIISISKGRIFILSLLILFKIKIFIIEKIYRKLILKTNRKNIIIILIKNKDLIKSIKLGFSNLNILGDDAINIKNKINIIKIKSILFYNINKFIITKFIFFLKKFFIKNIYIKFNGSLEVFTYYKKIGILEISETNKTLYENMCFPKIILKKINICICYNNIKKYIFKILKC</sequence>
<gene>
    <name evidence="2" type="primary">hisG</name>
    <name evidence="2" type="ORF">A33U_056</name>
</gene>
<keyword evidence="2" id="KW-0328">Glycosyltransferase</keyword>
<evidence type="ECO:0000313" key="3">
    <source>
        <dbReference type="Proteomes" id="UP000003932"/>
    </source>
</evidence>
<feature type="transmembrane region" description="Helical" evidence="1">
    <location>
        <begin position="12"/>
        <end position="31"/>
    </location>
</feature>
<dbReference type="STRING" id="1202536.A33U_056"/>
<keyword evidence="1" id="KW-0472">Membrane</keyword>
<dbReference type="EMBL" id="CP003541">
    <property type="protein sequence ID" value="AFP83525.1"/>
    <property type="molecule type" value="Genomic_DNA"/>
</dbReference>
<evidence type="ECO:0000256" key="1">
    <source>
        <dbReference type="SAM" id="Phobius"/>
    </source>
</evidence>
<dbReference type="RefSeq" id="WP_014886826.1">
    <property type="nucleotide sequence ID" value="NC_018414.1"/>
</dbReference>
<accession>J7GZU6</accession>
<dbReference type="HOGENOM" id="CLU_127530_0_0_6"/>
<dbReference type="GO" id="GO:0016757">
    <property type="term" value="F:glycosyltransferase activity"/>
    <property type="evidence" value="ECO:0007669"/>
    <property type="project" value="UniProtKB-KW"/>
</dbReference>
<name>J7GZU6_CARRU</name>
<keyword evidence="2" id="KW-0808">Transferase</keyword>
<keyword evidence="1" id="KW-1133">Transmembrane helix</keyword>
<dbReference type="Gene3D" id="3.40.190.10">
    <property type="entry name" value="Periplasmic binding protein-like II"/>
    <property type="match status" value="1"/>
</dbReference>